<dbReference type="GO" id="GO:0032259">
    <property type="term" value="P:methylation"/>
    <property type="evidence" value="ECO:0007669"/>
    <property type="project" value="UniProtKB-KW"/>
</dbReference>
<dbReference type="PANTHER" id="PTHR43648">
    <property type="entry name" value="ELECTRON TRANSFER FLAVOPROTEIN BETA SUBUNIT LYSINE METHYLTRANSFERASE"/>
    <property type="match status" value="1"/>
</dbReference>
<keyword evidence="1" id="KW-0489">Methyltransferase</keyword>
<protein>
    <submittedName>
        <fullName evidence="3">Uncharacterized protein</fullName>
    </submittedName>
</protein>
<evidence type="ECO:0000256" key="2">
    <source>
        <dbReference type="ARBA" id="ARBA00022679"/>
    </source>
</evidence>
<reference evidence="3 4" key="1">
    <citation type="submission" date="2017-07" db="EMBL/GenBank/DDBJ databases">
        <authorList>
            <person name="Talla V."/>
            <person name="Backstrom N."/>
        </authorList>
    </citation>
    <scope>NUCLEOTIDE SEQUENCE [LARGE SCALE GENOMIC DNA]</scope>
</reference>
<evidence type="ECO:0000256" key="1">
    <source>
        <dbReference type="ARBA" id="ARBA00022603"/>
    </source>
</evidence>
<organism evidence="3 4">
    <name type="scientific">Leptidea sinapis</name>
    <dbReference type="NCBI Taxonomy" id="189913"/>
    <lineage>
        <taxon>Eukaryota</taxon>
        <taxon>Metazoa</taxon>
        <taxon>Ecdysozoa</taxon>
        <taxon>Arthropoda</taxon>
        <taxon>Hexapoda</taxon>
        <taxon>Insecta</taxon>
        <taxon>Pterygota</taxon>
        <taxon>Neoptera</taxon>
        <taxon>Endopterygota</taxon>
        <taxon>Lepidoptera</taxon>
        <taxon>Glossata</taxon>
        <taxon>Ditrysia</taxon>
        <taxon>Papilionoidea</taxon>
        <taxon>Pieridae</taxon>
        <taxon>Dismorphiinae</taxon>
        <taxon>Leptidea</taxon>
    </lineage>
</organism>
<proteinExistence type="predicted"/>
<dbReference type="Proteomes" id="UP000324832">
    <property type="component" value="Unassembled WGS sequence"/>
</dbReference>
<keyword evidence="2" id="KW-0808">Transferase</keyword>
<accession>A0A5E4R450</accession>
<evidence type="ECO:0000313" key="4">
    <source>
        <dbReference type="Proteomes" id="UP000324832"/>
    </source>
</evidence>
<evidence type="ECO:0000313" key="3">
    <source>
        <dbReference type="EMBL" id="VVD04282.1"/>
    </source>
</evidence>
<dbReference type="PANTHER" id="PTHR43648:SF1">
    <property type="entry name" value="ELECTRON TRANSFER FLAVOPROTEIN BETA SUBUNIT LYSINE METHYLTRANSFERASE"/>
    <property type="match status" value="1"/>
</dbReference>
<dbReference type="GO" id="GO:0016279">
    <property type="term" value="F:protein-lysine N-methyltransferase activity"/>
    <property type="evidence" value="ECO:0007669"/>
    <property type="project" value="TreeGrafter"/>
</dbReference>
<dbReference type="GO" id="GO:0005759">
    <property type="term" value="C:mitochondrial matrix"/>
    <property type="evidence" value="ECO:0007669"/>
    <property type="project" value="TreeGrafter"/>
</dbReference>
<keyword evidence="4" id="KW-1185">Reference proteome</keyword>
<name>A0A5E4R450_9NEOP</name>
<dbReference type="AlphaFoldDB" id="A0A5E4R450"/>
<gene>
    <name evidence="3" type="ORF">LSINAPIS_LOCUS14073</name>
</gene>
<sequence>MSKLQMLNEFRALFMKHTVVTRNHLTPELALRLITSASPLWSSPAENSPFVDPYWAFYWPGGQAVARMNADLNKIVNIQTSTNNYIGTKCEQFDTILIGDMFYDEEFGQYLFNWLSEMTRHRKTILIGDPGRHGLTDARRRQMALLATYQLTNETRRENHGFSQTTVWRLKE</sequence>
<dbReference type="InterPro" id="IPR050078">
    <property type="entry name" value="Ribosomal_L11_MeTrfase_PrmA"/>
</dbReference>
<dbReference type="EMBL" id="FZQP02006851">
    <property type="protein sequence ID" value="VVD04282.1"/>
    <property type="molecule type" value="Genomic_DNA"/>
</dbReference>